<dbReference type="RefSeq" id="WP_243360442.1">
    <property type="nucleotide sequence ID" value="NZ_JALGBH010000001.1"/>
</dbReference>
<comment type="caution">
    <text evidence="1">The sequence shown here is derived from an EMBL/GenBank/DDBJ whole genome shotgun (WGS) entry which is preliminary data.</text>
</comment>
<sequence length="206" mass="23672">MKKILFALLIGSVLMVSCKEKKQGKGLDYNQIKSELTLTAEQSKRFDEVADKYKKLSAEARTASGGEGAQFDRIGFLTKLEALRKQQSEEMSAFLSAEDLIKFNTYVDKNSRKRPRYTDELLAQLKTELALNDQQYQALEAVNNAFEKSFSDAHDVYHGNNGLAREYWFKYDDQRKEALKKVLSDEQFAKYQEIVKAVTPPFEDKK</sequence>
<proteinExistence type="predicted"/>
<reference evidence="1" key="1">
    <citation type="submission" date="2022-03" db="EMBL/GenBank/DDBJ databases">
        <authorList>
            <person name="Woo C.Y."/>
        </authorList>
    </citation>
    <scope>NUCLEOTIDE SEQUENCE</scope>
    <source>
        <strain evidence="1">CYS-01</strain>
    </source>
</reference>
<name>A0ABS9ZUB7_9SPHI</name>
<dbReference type="Proteomes" id="UP001165460">
    <property type="component" value="Unassembled WGS sequence"/>
</dbReference>
<accession>A0ABS9ZUB7</accession>
<evidence type="ECO:0000313" key="1">
    <source>
        <dbReference type="EMBL" id="MCJ0742189.1"/>
    </source>
</evidence>
<gene>
    <name evidence="1" type="ORF">MMF97_05645</name>
</gene>
<evidence type="ECO:0008006" key="3">
    <source>
        <dbReference type="Google" id="ProtNLM"/>
    </source>
</evidence>
<protein>
    <recommendedName>
        <fullName evidence="3">Lipoprotein</fullName>
    </recommendedName>
</protein>
<evidence type="ECO:0000313" key="2">
    <source>
        <dbReference type="Proteomes" id="UP001165460"/>
    </source>
</evidence>
<keyword evidence="2" id="KW-1185">Reference proteome</keyword>
<organism evidence="1 2">
    <name type="scientific">Pedobacter montanisoli</name>
    <dbReference type="NCBI Taxonomy" id="2923277"/>
    <lineage>
        <taxon>Bacteria</taxon>
        <taxon>Pseudomonadati</taxon>
        <taxon>Bacteroidota</taxon>
        <taxon>Sphingobacteriia</taxon>
        <taxon>Sphingobacteriales</taxon>
        <taxon>Sphingobacteriaceae</taxon>
        <taxon>Pedobacter</taxon>
    </lineage>
</organism>
<dbReference type="PROSITE" id="PS51257">
    <property type="entry name" value="PROKAR_LIPOPROTEIN"/>
    <property type="match status" value="1"/>
</dbReference>
<dbReference type="EMBL" id="JALGBH010000001">
    <property type="protein sequence ID" value="MCJ0742189.1"/>
    <property type="molecule type" value="Genomic_DNA"/>
</dbReference>